<sequence length="143" mass="17597">MNSQYIQKIPIDIIINHILPYTYNPKPKNLLKDIRSFVQDYSIIENLYMTQMNPTILLHDLLRFCNINITISYGIDNLFEMILRRHFYFCNKTDEYMNKKIRFSYHRDVNWRTERKIKCLWGLLKPKERTLFINKYIYSFGWL</sequence>
<accession>A0A6C0DRC7</accession>
<protein>
    <submittedName>
        <fullName evidence="1">Uncharacterized protein</fullName>
    </submittedName>
</protein>
<proteinExistence type="predicted"/>
<name>A0A6C0DRC7_9ZZZZ</name>
<evidence type="ECO:0000313" key="1">
    <source>
        <dbReference type="EMBL" id="QHT18922.1"/>
    </source>
</evidence>
<reference evidence="1" key="1">
    <citation type="journal article" date="2020" name="Nature">
        <title>Giant virus diversity and host interactions through global metagenomics.</title>
        <authorList>
            <person name="Schulz F."/>
            <person name="Roux S."/>
            <person name="Paez-Espino D."/>
            <person name="Jungbluth S."/>
            <person name="Walsh D.A."/>
            <person name="Denef V.J."/>
            <person name="McMahon K.D."/>
            <person name="Konstantinidis K.T."/>
            <person name="Eloe-Fadrosh E.A."/>
            <person name="Kyrpides N.C."/>
            <person name="Woyke T."/>
        </authorList>
    </citation>
    <scope>NUCLEOTIDE SEQUENCE</scope>
    <source>
        <strain evidence="1">GVMAG-M-3300023174-49</strain>
    </source>
</reference>
<organism evidence="1">
    <name type="scientific">viral metagenome</name>
    <dbReference type="NCBI Taxonomy" id="1070528"/>
    <lineage>
        <taxon>unclassified sequences</taxon>
        <taxon>metagenomes</taxon>
        <taxon>organismal metagenomes</taxon>
    </lineage>
</organism>
<dbReference type="AlphaFoldDB" id="A0A6C0DRC7"/>
<dbReference type="EMBL" id="MN739660">
    <property type="protein sequence ID" value="QHT18922.1"/>
    <property type="molecule type" value="Genomic_DNA"/>
</dbReference>